<keyword evidence="1" id="KW-0812">Transmembrane</keyword>
<proteinExistence type="predicted"/>
<reference evidence="2 3" key="1">
    <citation type="submission" date="2015-05" db="EMBL/GenBank/DDBJ databases">
        <title>A genomic and transcriptomic approach to investigate the blue pigment phenotype in Pseudomonas fluorescens.</title>
        <authorList>
            <person name="Andreani N.A."/>
            <person name="Cardazzo B."/>
        </authorList>
    </citation>
    <scope>NUCLEOTIDE SEQUENCE [LARGE SCALE GENOMIC DNA]</scope>
    <source>
        <strain evidence="2 3">Ps_22</strain>
    </source>
</reference>
<organism evidence="2 3">
    <name type="scientific">Pseudomonas fluorescens</name>
    <dbReference type="NCBI Taxonomy" id="294"/>
    <lineage>
        <taxon>Bacteria</taxon>
        <taxon>Pseudomonadati</taxon>
        <taxon>Pseudomonadota</taxon>
        <taxon>Gammaproteobacteria</taxon>
        <taxon>Pseudomonadales</taxon>
        <taxon>Pseudomonadaceae</taxon>
        <taxon>Pseudomonas</taxon>
    </lineage>
</organism>
<dbReference type="AlphaFoldDB" id="A0A125QIK7"/>
<comment type="caution">
    <text evidence="2">The sequence shown here is derived from an EMBL/GenBank/DDBJ whole genome shotgun (WGS) entry which is preliminary data.</text>
</comment>
<sequence>MLLRLGRGVQLLAQLLQALHLLFFAGLQLFQGHFAFGQLFAQRHDRRVFRIGSEQYALLLQPTLALGQAFHAGFQLLDARLLHLGLAAWLGGSQVEGVPLFLPAVHGGFGFFQGGGGFFGGGAGDFLLGGEHVQLFAQGQQQGTVMAQVRFGFQACAFGFLQVILQLAQTLLAVLDTLLDPGNVTAHRIEAALHQIEAFGQLMVTVTQALNAGVGITLLGHQCFKTDFLSANNRFALAHLVIQCLPAQGRQLRLELALFTLVFLILLGGLGLAVQAFELALQLFAQVGQPGEVFVGAADTVFSLAAALLVFGDASRFFDKVAQVFGLGFDQLGDHALLDDRVAARAQASAKEDIGDIATATLGAVEEVTVLAVAGDFTTDGNLSVGCVFADQGAVGIIEYQFDTGLAHRLAAGGAVEDDVGHRLAAQVFR</sequence>
<dbReference type="AntiFam" id="ANF00168">
    <property type="entry name" value="Shadow ORF (opposite smc)"/>
</dbReference>
<evidence type="ECO:0000313" key="3">
    <source>
        <dbReference type="Proteomes" id="UP000061348"/>
    </source>
</evidence>
<dbReference type="EMBL" id="LCYA01000058">
    <property type="protein sequence ID" value="KWV87957.1"/>
    <property type="molecule type" value="Genomic_DNA"/>
</dbReference>
<accession>A0A125QIK7</accession>
<feature type="transmembrane region" description="Helical" evidence="1">
    <location>
        <begin position="256"/>
        <end position="281"/>
    </location>
</feature>
<feature type="transmembrane region" description="Helical" evidence="1">
    <location>
        <begin position="20"/>
        <end position="41"/>
    </location>
</feature>
<keyword evidence="1" id="KW-1133">Transmembrane helix</keyword>
<keyword evidence="1" id="KW-0472">Membrane</keyword>
<evidence type="ECO:0000313" key="2">
    <source>
        <dbReference type="EMBL" id="KWV87957.1"/>
    </source>
</evidence>
<evidence type="ECO:0000256" key="1">
    <source>
        <dbReference type="SAM" id="Phobius"/>
    </source>
</evidence>
<gene>
    <name evidence="2" type="ORF">PFLmoz3_02341</name>
</gene>
<dbReference type="Proteomes" id="UP000061348">
    <property type="component" value="Unassembled WGS sequence"/>
</dbReference>
<feature type="transmembrane region" description="Helical" evidence="1">
    <location>
        <begin position="293"/>
        <end position="311"/>
    </location>
</feature>
<dbReference type="AntiFam" id="ANF00091">
    <property type="entry name" value="Shadow ORF (opposite smc)"/>
</dbReference>
<name>A0A125QIK7_PSEFL</name>
<protein>
    <submittedName>
        <fullName evidence="2">Uncharacterized protein</fullName>
    </submittedName>
</protein>